<organism evidence="1">
    <name type="scientific">Haemonchus placei</name>
    <name type="common">Barber's pole worm</name>
    <dbReference type="NCBI Taxonomy" id="6290"/>
    <lineage>
        <taxon>Eukaryota</taxon>
        <taxon>Metazoa</taxon>
        <taxon>Ecdysozoa</taxon>
        <taxon>Nematoda</taxon>
        <taxon>Chromadorea</taxon>
        <taxon>Rhabditida</taxon>
        <taxon>Rhabditina</taxon>
        <taxon>Rhabditomorpha</taxon>
        <taxon>Strongyloidea</taxon>
        <taxon>Trichostrongylidae</taxon>
        <taxon>Haemonchus</taxon>
    </lineage>
</organism>
<sequence>LISGSIKSSYFSASSRAPWKSTAGFSNAAILSVSPPLYLLGNTCELLQILCGKSIAGLVYRLELMQCLISGCIGGSYFSTSSRALSYSLWYYQAFPSSPSPLKLLKNFPRRQSSLINKSTD</sequence>
<proteinExistence type="predicted"/>
<name>A0A0N4VRY2_HAEPC</name>
<dbReference type="WBParaSite" id="HPLM_0000003401-mRNA-1">
    <property type="protein sequence ID" value="HPLM_0000003401-mRNA-1"/>
    <property type="gene ID" value="HPLM_0000003401"/>
</dbReference>
<reference evidence="1" key="1">
    <citation type="submission" date="2016-04" db="UniProtKB">
        <authorList>
            <consortium name="WormBaseParasite"/>
        </authorList>
    </citation>
    <scope>IDENTIFICATION</scope>
</reference>
<evidence type="ECO:0000313" key="1">
    <source>
        <dbReference type="WBParaSite" id="HPLM_0000003401-mRNA-1"/>
    </source>
</evidence>
<accession>A0A0N4VRY2</accession>
<dbReference type="AlphaFoldDB" id="A0A0N4VRY2"/>
<protein>
    <submittedName>
        <fullName evidence="1">Ovule protein</fullName>
    </submittedName>
</protein>